<dbReference type="AlphaFoldDB" id="A0A0Q3I7P9"/>
<proteinExistence type="predicted"/>
<name>A0A0Q3I7P9_9HYPH</name>
<dbReference type="Gene3D" id="3.40.50.150">
    <property type="entry name" value="Vaccinia Virus protein VP39"/>
    <property type="match status" value="1"/>
</dbReference>
<evidence type="ECO:0000313" key="3">
    <source>
        <dbReference type="EMBL" id="SKB90633.1"/>
    </source>
</evidence>
<dbReference type="SUPFAM" id="SSF53335">
    <property type="entry name" value="S-adenosyl-L-methionine-dependent methyltransferases"/>
    <property type="match status" value="1"/>
</dbReference>
<dbReference type="GO" id="GO:0008757">
    <property type="term" value="F:S-adenosylmethionine-dependent methyltransferase activity"/>
    <property type="evidence" value="ECO:0007669"/>
    <property type="project" value="InterPro"/>
</dbReference>
<evidence type="ECO:0000313" key="4">
    <source>
        <dbReference type="Proteomes" id="UP000051562"/>
    </source>
</evidence>
<reference evidence="2 4" key="1">
    <citation type="submission" date="2015-10" db="EMBL/GenBank/DDBJ databases">
        <title>Draft genome of Bosea thiooxidans.</title>
        <authorList>
            <person name="Wang X."/>
        </authorList>
    </citation>
    <scope>NUCLEOTIDE SEQUENCE [LARGE SCALE GENOMIC DNA]</scope>
    <source>
        <strain evidence="2 4">CGMCC 9174</strain>
    </source>
</reference>
<reference evidence="3 5" key="2">
    <citation type="submission" date="2017-02" db="EMBL/GenBank/DDBJ databases">
        <authorList>
            <person name="Peterson S.W."/>
        </authorList>
    </citation>
    <scope>NUCLEOTIDE SEQUENCE [LARGE SCALE GENOMIC DNA]</scope>
    <source>
        <strain evidence="3 5">DSM 9653</strain>
    </source>
</reference>
<feature type="domain" description="Methyltransferase type 11" evidence="1">
    <location>
        <begin position="50"/>
        <end position="143"/>
    </location>
</feature>
<dbReference type="EMBL" id="LMAR01000028">
    <property type="protein sequence ID" value="KQK31063.1"/>
    <property type="molecule type" value="Genomic_DNA"/>
</dbReference>
<dbReference type="Proteomes" id="UP000051562">
    <property type="component" value="Unassembled WGS sequence"/>
</dbReference>
<dbReference type="InterPro" id="IPR029063">
    <property type="entry name" value="SAM-dependent_MTases_sf"/>
</dbReference>
<dbReference type="OrthoDB" id="9787738at2"/>
<dbReference type="Proteomes" id="UP000190130">
    <property type="component" value="Unassembled WGS sequence"/>
</dbReference>
<protein>
    <submittedName>
        <fullName evidence="2 3">Methyltransferase</fullName>
    </submittedName>
</protein>
<dbReference type="CDD" id="cd02440">
    <property type="entry name" value="AdoMet_MTases"/>
    <property type="match status" value="1"/>
</dbReference>
<organism evidence="2 4">
    <name type="scientific">Bosea thiooxidans</name>
    <dbReference type="NCBI Taxonomy" id="53254"/>
    <lineage>
        <taxon>Bacteria</taxon>
        <taxon>Pseudomonadati</taxon>
        <taxon>Pseudomonadota</taxon>
        <taxon>Alphaproteobacteria</taxon>
        <taxon>Hyphomicrobiales</taxon>
        <taxon>Boseaceae</taxon>
        <taxon>Bosea</taxon>
    </lineage>
</organism>
<evidence type="ECO:0000313" key="2">
    <source>
        <dbReference type="EMBL" id="KQK31063.1"/>
    </source>
</evidence>
<dbReference type="Pfam" id="PF08241">
    <property type="entry name" value="Methyltransf_11"/>
    <property type="match status" value="1"/>
</dbReference>
<dbReference type="PANTHER" id="PTHR43591">
    <property type="entry name" value="METHYLTRANSFERASE"/>
    <property type="match status" value="1"/>
</dbReference>
<dbReference type="InterPro" id="IPR013216">
    <property type="entry name" value="Methyltransf_11"/>
</dbReference>
<evidence type="ECO:0000259" key="1">
    <source>
        <dbReference type="Pfam" id="PF08241"/>
    </source>
</evidence>
<dbReference type="STRING" id="53254.SAMN05660750_02947"/>
<gene>
    <name evidence="2" type="ORF">ARD30_10605</name>
    <name evidence="3" type="ORF">SAMN05660750_02947</name>
</gene>
<sequence>MDKTDVAACWEANAETWTRHARAGYDLYRDALNTPVFLANLPDITGLNGLDIGCGEGGNTRKLAERGARMTAIDIAPTFIRHAREAEAETRLGITYLESDGTALPFADGSFDFATAFMSLMDMHRQDLGIAEAARVLKPGGFLQFSILHPCFAPPNRKVLRNDEGAVTGLLITEYFSDPAGAIEVWRFGAAPEQEKAASEPFRVPVFHKTLSEWVAFVVAAGLTIEHMAEPRIDAETAEREPYLADTRMAPLFLHIRARKGAAA</sequence>
<keyword evidence="2" id="KW-0489">Methyltransferase</keyword>
<accession>A0A0Q3I7P9</accession>
<keyword evidence="4" id="KW-1185">Reference proteome</keyword>
<evidence type="ECO:0000313" key="5">
    <source>
        <dbReference type="Proteomes" id="UP000190130"/>
    </source>
</evidence>
<keyword evidence="2" id="KW-0808">Transferase</keyword>
<dbReference type="RefSeq" id="WP_055727559.1">
    <property type="nucleotide sequence ID" value="NZ_FUYX01000007.1"/>
</dbReference>
<dbReference type="GO" id="GO:0032259">
    <property type="term" value="P:methylation"/>
    <property type="evidence" value="ECO:0007669"/>
    <property type="project" value="UniProtKB-KW"/>
</dbReference>
<dbReference type="EMBL" id="FUYX01000007">
    <property type="protein sequence ID" value="SKB90633.1"/>
    <property type="molecule type" value="Genomic_DNA"/>
</dbReference>